<dbReference type="EMBL" id="PZZP01000002">
    <property type="protein sequence ID" value="PTM56945.1"/>
    <property type="molecule type" value="Genomic_DNA"/>
</dbReference>
<feature type="transmembrane region" description="Helical" evidence="1">
    <location>
        <begin position="50"/>
        <end position="73"/>
    </location>
</feature>
<dbReference type="RefSeq" id="WP_107728224.1">
    <property type="nucleotide sequence ID" value="NZ_PZZP01000002.1"/>
</dbReference>
<protein>
    <recommendedName>
        <fullName evidence="4">DUF3021 family protein</fullName>
    </recommendedName>
</protein>
<keyword evidence="1" id="KW-1133">Transmembrane helix</keyword>
<keyword evidence="1" id="KW-0472">Membrane</keyword>
<comment type="caution">
    <text evidence="2">The sequence shown here is derived from an EMBL/GenBank/DDBJ whole genome shotgun (WGS) entry which is preliminary data.</text>
</comment>
<gene>
    <name evidence="2" type="ORF">C8J48_3277</name>
</gene>
<feature type="transmembrane region" description="Helical" evidence="1">
    <location>
        <begin position="12"/>
        <end position="30"/>
    </location>
</feature>
<dbReference type="AlphaFoldDB" id="A0A2T4Z522"/>
<accession>A0A2T4Z522</accession>
<evidence type="ECO:0000313" key="2">
    <source>
        <dbReference type="EMBL" id="PTM56945.1"/>
    </source>
</evidence>
<evidence type="ECO:0008006" key="4">
    <source>
        <dbReference type="Google" id="ProtNLM"/>
    </source>
</evidence>
<sequence>MKLILSRIIGGFVTGVFGGQMVQILISLQLGQGTYLPVIDHFGAHFPNEWTAVIVQMMLTGCIGITFATTSLVFDIAKWGLFKQYAVHFIVTTSVWVPIVFLLWVPELYIGIWIILLNIIGIYPLIGWLQYTFSKKDIKQINRSIQMKLKETEGDE</sequence>
<keyword evidence="3" id="KW-1185">Reference proteome</keyword>
<proteinExistence type="predicted"/>
<reference evidence="2 3" key="1">
    <citation type="submission" date="2018-04" db="EMBL/GenBank/DDBJ databases">
        <title>Genomic Encyclopedia of Archaeal and Bacterial Type Strains, Phase II (KMG-II): from individual species to whole genera.</title>
        <authorList>
            <person name="Goeker M."/>
        </authorList>
    </citation>
    <scope>NUCLEOTIDE SEQUENCE [LARGE SCALE GENOMIC DNA]</scope>
    <source>
        <strain evidence="2 3">DSM 45169</strain>
    </source>
</reference>
<dbReference type="Pfam" id="PF11457">
    <property type="entry name" value="DUF3021"/>
    <property type="match status" value="1"/>
</dbReference>
<organism evidence="2 3">
    <name type="scientific">Desmospora activa DSM 45169</name>
    <dbReference type="NCBI Taxonomy" id="1121389"/>
    <lineage>
        <taxon>Bacteria</taxon>
        <taxon>Bacillati</taxon>
        <taxon>Bacillota</taxon>
        <taxon>Bacilli</taxon>
        <taxon>Bacillales</taxon>
        <taxon>Thermoactinomycetaceae</taxon>
        <taxon>Desmospora</taxon>
    </lineage>
</organism>
<feature type="transmembrane region" description="Helical" evidence="1">
    <location>
        <begin position="85"/>
        <end position="104"/>
    </location>
</feature>
<dbReference type="OrthoDB" id="2735472at2"/>
<dbReference type="InterPro" id="IPR021560">
    <property type="entry name" value="DUF3021"/>
</dbReference>
<feature type="transmembrane region" description="Helical" evidence="1">
    <location>
        <begin position="110"/>
        <end position="133"/>
    </location>
</feature>
<dbReference type="Proteomes" id="UP000241639">
    <property type="component" value="Unassembled WGS sequence"/>
</dbReference>
<name>A0A2T4Z522_9BACL</name>
<evidence type="ECO:0000256" key="1">
    <source>
        <dbReference type="SAM" id="Phobius"/>
    </source>
</evidence>
<keyword evidence="1" id="KW-0812">Transmembrane</keyword>
<evidence type="ECO:0000313" key="3">
    <source>
        <dbReference type="Proteomes" id="UP000241639"/>
    </source>
</evidence>